<dbReference type="AlphaFoldDB" id="A0AAW1BXR6"/>
<name>A0AAW1BXR6_CROAD</name>
<organism evidence="6 7">
    <name type="scientific">Crotalus adamanteus</name>
    <name type="common">Eastern diamondback rattlesnake</name>
    <dbReference type="NCBI Taxonomy" id="8729"/>
    <lineage>
        <taxon>Eukaryota</taxon>
        <taxon>Metazoa</taxon>
        <taxon>Chordata</taxon>
        <taxon>Craniata</taxon>
        <taxon>Vertebrata</taxon>
        <taxon>Euteleostomi</taxon>
        <taxon>Lepidosauria</taxon>
        <taxon>Squamata</taxon>
        <taxon>Bifurcata</taxon>
        <taxon>Unidentata</taxon>
        <taxon>Episquamata</taxon>
        <taxon>Toxicofera</taxon>
        <taxon>Serpentes</taxon>
        <taxon>Colubroidea</taxon>
        <taxon>Viperidae</taxon>
        <taxon>Crotalinae</taxon>
        <taxon>Crotalus</taxon>
    </lineage>
</organism>
<feature type="compositionally biased region" description="Polar residues" evidence="5">
    <location>
        <begin position="1"/>
        <end position="13"/>
    </location>
</feature>
<dbReference type="Pfam" id="PF05761">
    <property type="entry name" value="5_nucleotid"/>
    <property type="match status" value="1"/>
</dbReference>
<evidence type="ECO:0000256" key="3">
    <source>
        <dbReference type="ARBA" id="ARBA00022801"/>
    </source>
</evidence>
<dbReference type="EMBL" id="JAOTOJ010000002">
    <property type="protein sequence ID" value="KAK9406278.1"/>
    <property type="molecule type" value="Genomic_DNA"/>
</dbReference>
<comment type="caution">
    <text evidence="6">The sequence shown here is derived from an EMBL/GenBank/DDBJ whole genome shotgun (WGS) entry which is preliminary data.</text>
</comment>
<dbReference type="InterPro" id="IPR023214">
    <property type="entry name" value="HAD_sf"/>
</dbReference>
<dbReference type="PANTHER" id="PTHR12103:SF14">
    <property type="entry name" value="5'-NUCLEOTIDASE DOMAIN-CONTAINING PROTEIN 2"/>
    <property type="match status" value="1"/>
</dbReference>
<dbReference type="NCBIfam" id="TIGR02244">
    <property type="entry name" value="HAD-IG-Ncltidse"/>
    <property type="match status" value="1"/>
</dbReference>
<sequence>MLLSTPTTLSGRQSIKENGLISSGDQHSPLGLSKEEGAQDKRATGRATALPPDCYTSCLPNETIVIGYVLCVGGVAYPSLNRKNGMSGGFLCGVAPTPAAILKRRALMALLKPHSSCSVQLQNRRGEARLSSREAMAAAGLKAASSGIWKSGGGGGAVGILQQLMVPVSSHGSCCYYTGSEAGSERVGCRHQWTHQPQSEEHCLPPPASSSIGGKAKRTADAGPAGAATMTAASLGSHQPSSIEGIDTKSYLWARYHEMKKLVYDLLPPGVCNLLNPAAIYANNEISLGDVEIYGFDYDYTLAQYSNLLHSMIFNTARDILIEQNKYPEGLRKYEYIPGFAIRGLHYDVHKSLLMKIDAFHYVQLGTAYQGLNPVPDEEVIEMYGGTQHIPLYQMSDFYGKGPSIKQFMDIFSLPEMTLLSSVTDYFMTHNIEYDQVHLFKDISDAIKDVHVKGMMYKWIEKDMEKYILHGDETYAVLNRLVNNNKKLFLITNSPFSFVDKGMKYMVGKNWQDLFDMVIVQADKPSFFTDKRKPFRKMDEEGSLHWDKINKLEKGKIYKQGNLFDFLRLTGWRGSKVLYFGDHLYSDLADLMLRHGWRTGAIVPELETEIRIINTEQYMHSLTWQQALTGLLERMQMYQDAESKQVLLEWMKERQEIRSLTKNLFNPQFGSIFRTFHNPTYFSRRLIRFSDIYMASISCLLNYDVNFTFYPRRTPLQHEAPLWMDQLCTGCMKTPFLEEMVHIR</sequence>
<keyword evidence="2" id="KW-0479">Metal-binding</keyword>
<evidence type="ECO:0000256" key="2">
    <source>
        <dbReference type="ARBA" id="ARBA00022723"/>
    </source>
</evidence>
<proteinExistence type="inferred from homology"/>
<protein>
    <submittedName>
        <fullName evidence="6">5'-nucleotidase domain-containing protein 2</fullName>
    </submittedName>
</protein>
<dbReference type="Gene3D" id="3.40.50.1000">
    <property type="entry name" value="HAD superfamily/HAD-like"/>
    <property type="match status" value="1"/>
</dbReference>
<feature type="region of interest" description="Disordered" evidence="5">
    <location>
        <begin position="1"/>
        <end position="47"/>
    </location>
</feature>
<keyword evidence="7" id="KW-1185">Reference proteome</keyword>
<evidence type="ECO:0000313" key="6">
    <source>
        <dbReference type="EMBL" id="KAK9406278.1"/>
    </source>
</evidence>
<dbReference type="Proteomes" id="UP001474421">
    <property type="component" value="Unassembled WGS sequence"/>
</dbReference>
<dbReference type="InterPro" id="IPR008380">
    <property type="entry name" value="HAD-SF_hydro_IG_5-nucl"/>
</dbReference>
<dbReference type="GO" id="GO:0046872">
    <property type="term" value="F:metal ion binding"/>
    <property type="evidence" value="ECO:0007669"/>
    <property type="project" value="UniProtKB-KW"/>
</dbReference>
<dbReference type="SUPFAM" id="SSF56784">
    <property type="entry name" value="HAD-like"/>
    <property type="match status" value="1"/>
</dbReference>
<dbReference type="InterPro" id="IPR036412">
    <property type="entry name" value="HAD-like_sf"/>
</dbReference>
<gene>
    <name evidence="6" type="ORF">NXF25_005052</name>
</gene>
<keyword evidence="3" id="KW-0378">Hydrolase</keyword>
<keyword evidence="4" id="KW-0460">Magnesium</keyword>
<evidence type="ECO:0000256" key="4">
    <source>
        <dbReference type="ARBA" id="ARBA00022842"/>
    </source>
</evidence>
<evidence type="ECO:0000313" key="7">
    <source>
        <dbReference type="Proteomes" id="UP001474421"/>
    </source>
</evidence>
<accession>A0AAW1BXR6</accession>
<reference evidence="6 7" key="1">
    <citation type="journal article" date="2024" name="Proc. Natl. Acad. Sci. U.S.A.">
        <title>The genetic regulatory architecture and epigenomic basis for age-related changes in rattlesnake venom.</title>
        <authorList>
            <person name="Hogan M.P."/>
            <person name="Holding M.L."/>
            <person name="Nystrom G.S."/>
            <person name="Colston T.J."/>
            <person name="Bartlett D.A."/>
            <person name="Mason A.J."/>
            <person name="Ellsworth S.A."/>
            <person name="Rautsaw R.M."/>
            <person name="Lawrence K.C."/>
            <person name="Strickland J.L."/>
            <person name="He B."/>
            <person name="Fraser P."/>
            <person name="Margres M.J."/>
            <person name="Gilbert D.M."/>
            <person name="Gibbs H.L."/>
            <person name="Parkinson C.L."/>
            <person name="Rokyta D.R."/>
        </authorList>
    </citation>
    <scope>NUCLEOTIDE SEQUENCE [LARGE SCALE GENOMIC DNA]</scope>
    <source>
        <strain evidence="6">DRR0105</strain>
    </source>
</reference>
<dbReference type="CDD" id="cd07522">
    <property type="entry name" value="HAD_cN-II"/>
    <property type="match status" value="1"/>
</dbReference>
<evidence type="ECO:0000256" key="1">
    <source>
        <dbReference type="ARBA" id="ARBA00009589"/>
    </source>
</evidence>
<dbReference type="PANTHER" id="PTHR12103">
    <property type="entry name" value="5'-NUCLEOTIDASE DOMAIN-CONTAINING"/>
    <property type="match status" value="1"/>
</dbReference>
<dbReference type="FunFam" id="3.40.50.1000:FF:000026">
    <property type="entry name" value="NT5DC3 isoform 1"/>
    <property type="match status" value="1"/>
</dbReference>
<dbReference type="GO" id="GO:0008253">
    <property type="term" value="F:5'-nucleotidase activity"/>
    <property type="evidence" value="ECO:0007669"/>
    <property type="project" value="TreeGrafter"/>
</dbReference>
<feature type="region of interest" description="Disordered" evidence="5">
    <location>
        <begin position="196"/>
        <end position="223"/>
    </location>
</feature>
<evidence type="ECO:0000256" key="5">
    <source>
        <dbReference type="SAM" id="MobiDB-lite"/>
    </source>
</evidence>
<comment type="similarity">
    <text evidence="1">Belongs to the 5'(3')-deoxyribonucleotidase family.</text>
</comment>
<feature type="compositionally biased region" description="Basic and acidic residues" evidence="5">
    <location>
        <begin position="33"/>
        <end position="43"/>
    </location>
</feature>